<reference evidence="15 16" key="1">
    <citation type="journal article" date="2019" name="Sci. Rep.">
        <title>Extended insight into the Mycobacterium chelonae-abscessus complex through whole genome sequencing of Mycobacterium salmoniphilum outbreak and Mycobacterium salmoniphilum-like strains.</title>
        <authorList>
            <person name="Behra P.R.K."/>
            <person name="Das S."/>
            <person name="Pettersson B.M.F."/>
            <person name="Shirreff L."/>
            <person name="DuCote T."/>
            <person name="Jacobsson K.G."/>
            <person name="Ennis D.G."/>
            <person name="Kirsebom L.A."/>
        </authorList>
    </citation>
    <scope>NUCLEOTIDE SEQUENCE [LARGE SCALE GENOMIC DNA]</scope>
    <source>
        <strain evidence="14 15">CCUG 60883</strain>
        <strain evidence="13 16">CCUG 60885</strain>
    </source>
</reference>
<evidence type="ECO:0000256" key="7">
    <source>
        <dbReference type="ARBA" id="ARBA00022962"/>
    </source>
</evidence>
<evidence type="ECO:0000256" key="5">
    <source>
        <dbReference type="ARBA" id="ARBA00022840"/>
    </source>
</evidence>
<evidence type="ECO:0000256" key="10">
    <source>
        <dbReference type="PIRSR" id="PIRSR001589-2"/>
    </source>
</evidence>
<feature type="site" description="Important for beta-aspartyl-AMP intermediate formation" evidence="11">
    <location>
        <position position="381"/>
    </location>
</feature>
<dbReference type="EMBL" id="PECK01000003">
    <property type="protein sequence ID" value="TDZ96038.1"/>
    <property type="molecule type" value="Genomic_DNA"/>
</dbReference>
<keyword evidence="9" id="KW-0028">Amino-acid biosynthesis</keyword>
<dbReference type="PANTHER" id="PTHR43284:SF1">
    <property type="entry name" value="ASPARAGINE SYNTHETASE"/>
    <property type="match status" value="1"/>
</dbReference>
<dbReference type="InterPro" id="IPR017932">
    <property type="entry name" value="GATase_2_dom"/>
</dbReference>
<dbReference type="Gene3D" id="3.60.20.10">
    <property type="entry name" value="Glutamine Phosphoribosylpyrophosphate, subunit 1, domain 1"/>
    <property type="match status" value="1"/>
</dbReference>
<keyword evidence="5 10" id="KW-0067">ATP-binding</keyword>
<keyword evidence="15" id="KW-1185">Reference proteome</keyword>
<dbReference type="AlphaFoldDB" id="A0A4R8SGI9"/>
<dbReference type="CDD" id="cd00712">
    <property type="entry name" value="AsnB"/>
    <property type="match status" value="1"/>
</dbReference>
<dbReference type="GO" id="GO:0006529">
    <property type="term" value="P:asparagine biosynthetic process"/>
    <property type="evidence" value="ECO:0007669"/>
    <property type="project" value="UniProtKB-KW"/>
</dbReference>
<dbReference type="Pfam" id="PF00733">
    <property type="entry name" value="Asn_synthase"/>
    <property type="match status" value="1"/>
</dbReference>
<keyword evidence="6 9" id="KW-0061">Asparagine biosynthesis</keyword>
<dbReference type="Proteomes" id="UP000295685">
    <property type="component" value="Unassembled WGS sequence"/>
</dbReference>
<dbReference type="GO" id="GO:0005524">
    <property type="term" value="F:ATP binding"/>
    <property type="evidence" value="ECO:0007669"/>
    <property type="project" value="UniProtKB-KW"/>
</dbReference>
<evidence type="ECO:0000313" key="16">
    <source>
        <dbReference type="Proteomes" id="UP000295685"/>
    </source>
</evidence>
<sequence length="613" mass="67644">MCGITGWVDWQRDLGLESTTATAMTETMRLRGPDAGGTWTCAHAFLGHRRLAIIDLDGGAQPMADSQRPEETQVVITYSGEVYNFRELRAELQRAGHTFHTRSDTEVVLEGYKRWGPAVAERLNGMFAFAVWDARAQRLVLVRDRLGIKPLYYHHYDGGLLFGSEPKAILANPLFPAELDAAGIAELFVVATAPTPGHGVFRGLNQVQPGHVVTFDRQGLRSTPYWSLTAVEHHDDADVSARKVRELLTDIVERQLVADVSVGTLLSGGLDSSAITAIAAHLRRDQGQDKIASYSVDFPGSSQSFQSTTWHPTRDQPYATAVSAHVGTQHTTVLVEPTDVLTHEAKVLRARDLPGWGEMDVSLYLLFDQVKNFSTVALSGESADEIFGGYPYFTSPQAREFDGFPWLAGKTNPSVLLREEVKDAVDPTGYARARYEEAVAAAPRLDGESGEDAVSRRISYLALTRWIGALLDRKDRISMATGLEVRVPFCDHRLIEYVWNVPWDIKTVDGQEKGLLRRAVADLLPQEVLQRRKSGFPPNPDPNYLAAVQNRVAELLATPNARVFDIVDRDKASAWLAANGTLPSPRAASTTTAGLSFLLNLDTWLTDYSVHVR</sequence>
<dbReference type="InterPro" id="IPR006426">
    <property type="entry name" value="Asn_synth_AEB"/>
</dbReference>
<dbReference type="CDD" id="cd01991">
    <property type="entry name" value="Asn_synthase_B_C"/>
    <property type="match status" value="1"/>
</dbReference>
<feature type="domain" description="Glutamine amidotransferase type-2" evidence="12">
    <location>
        <begin position="2"/>
        <end position="218"/>
    </location>
</feature>
<feature type="binding site" evidence="10">
    <location>
        <position position="265"/>
    </location>
    <ligand>
        <name>ATP</name>
        <dbReference type="ChEBI" id="CHEBI:30616"/>
    </ligand>
</feature>
<dbReference type="GO" id="GO:0004066">
    <property type="term" value="F:asparagine synthase (glutamine-hydrolyzing) activity"/>
    <property type="evidence" value="ECO:0007669"/>
    <property type="project" value="UniProtKB-EC"/>
</dbReference>
<dbReference type="EMBL" id="PECM01000008">
    <property type="protein sequence ID" value="TEA05135.1"/>
    <property type="molecule type" value="Genomic_DNA"/>
</dbReference>
<proteinExistence type="inferred from homology"/>
<dbReference type="InterPro" id="IPR051786">
    <property type="entry name" value="ASN_synthetase/amidase"/>
</dbReference>
<accession>A0A4R8SGI9</accession>
<dbReference type="SUPFAM" id="SSF52402">
    <property type="entry name" value="Adenine nucleotide alpha hydrolases-like"/>
    <property type="match status" value="1"/>
</dbReference>
<comment type="caution">
    <text evidence="13">The sequence shown here is derived from an EMBL/GenBank/DDBJ whole genome shotgun (WGS) entry which is preliminary data.</text>
</comment>
<dbReference type="OrthoDB" id="9763290at2"/>
<dbReference type="GO" id="GO:0005829">
    <property type="term" value="C:cytosol"/>
    <property type="evidence" value="ECO:0007669"/>
    <property type="project" value="TreeGrafter"/>
</dbReference>
<evidence type="ECO:0000256" key="8">
    <source>
        <dbReference type="ARBA" id="ARBA00048741"/>
    </source>
</evidence>
<feature type="active site" description="For GATase activity" evidence="9">
    <location>
        <position position="2"/>
    </location>
</feature>
<feature type="binding site" evidence="10">
    <location>
        <position position="104"/>
    </location>
    <ligand>
        <name>L-glutamine</name>
        <dbReference type="ChEBI" id="CHEBI:58359"/>
    </ligand>
</feature>
<evidence type="ECO:0000256" key="11">
    <source>
        <dbReference type="PIRSR" id="PIRSR001589-3"/>
    </source>
</evidence>
<dbReference type="SUPFAM" id="SSF56235">
    <property type="entry name" value="N-terminal nucleophile aminohydrolases (Ntn hydrolases)"/>
    <property type="match status" value="1"/>
</dbReference>
<evidence type="ECO:0000256" key="2">
    <source>
        <dbReference type="ARBA" id="ARBA00005752"/>
    </source>
</evidence>
<comment type="catalytic activity">
    <reaction evidence="8">
        <text>L-aspartate + L-glutamine + ATP + H2O = L-asparagine + L-glutamate + AMP + diphosphate + H(+)</text>
        <dbReference type="Rhea" id="RHEA:12228"/>
        <dbReference type="ChEBI" id="CHEBI:15377"/>
        <dbReference type="ChEBI" id="CHEBI:15378"/>
        <dbReference type="ChEBI" id="CHEBI:29985"/>
        <dbReference type="ChEBI" id="CHEBI:29991"/>
        <dbReference type="ChEBI" id="CHEBI:30616"/>
        <dbReference type="ChEBI" id="CHEBI:33019"/>
        <dbReference type="ChEBI" id="CHEBI:58048"/>
        <dbReference type="ChEBI" id="CHEBI:58359"/>
        <dbReference type="ChEBI" id="CHEBI:456215"/>
        <dbReference type="EC" id="6.3.5.4"/>
    </reaction>
</comment>
<dbReference type="RefSeq" id="WP_134146136.1">
    <property type="nucleotide sequence ID" value="NZ_PECK01000003.1"/>
</dbReference>
<keyword evidence="13" id="KW-0436">Ligase</keyword>
<protein>
    <recommendedName>
        <fullName evidence="3">asparagine synthase (glutamine-hydrolyzing)</fullName>
        <ecNumber evidence="3">6.3.5.4</ecNumber>
    </recommendedName>
</protein>
<dbReference type="Gene3D" id="3.40.50.620">
    <property type="entry name" value="HUPs"/>
    <property type="match status" value="1"/>
</dbReference>
<gene>
    <name evidence="13" type="primary">asnO_1</name>
    <name evidence="14" type="ORF">CCUG60883_02435</name>
    <name evidence="13" type="ORF">CCUG60885_02176</name>
</gene>
<evidence type="ECO:0000313" key="13">
    <source>
        <dbReference type="EMBL" id="TDZ96038.1"/>
    </source>
</evidence>
<evidence type="ECO:0000256" key="6">
    <source>
        <dbReference type="ARBA" id="ARBA00022888"/>
    </source>
</evidence>
<feature type="binding site" evidence="10">
    <location>
        <begin position="379"/>
        <end position="380"/>
    </location>
    <ligand>
        <name>ATP</name>
        <dbReference type="ChEBI" id="CHEBI:30616"/>
    </ligand>
</feature>
<evidence type="ECO:0000256" key="9">
    <source>
        <dbReference type="PIRSR" id="PIRSR001589-1"/>
    </source>
</evidence>
<name>A0A4R8SGI9_9MYCO</name>
<feature type="binding site" evidence="10">
    <location>
        <position position="296"/>
    </location>
    <ligand>
        <name>ATP</name>
        <dbReference type="ChEBI" id="CHEBI:30616"/>
    </ligand>
</feature>
<evidence type="ECO:0000256" key="1">
    <source>
        <dbReference type="ARBA" id="ARBA00005187"/>
    </source>
</evidence>
<dbReference type="PROSITE" id="PS51278">
    <property type="entry name" value="GATASE_TYPE_2"/>
    <property type="match status" value="1"/>
</dbReference>
<dbReference type="InterPro" id="IPR014729">
    <property type="entry name" value="Rossmann-like_a/b/a_fold"/>
</dbReference>
<dbReference type="Pfam" id="PF13537">
    <property type="entry name" value="GATase_7"/>
    <property type="match status" value="1"/>
</dbReference>
<comment type="pathway">
    <text evidence="1">Amino-acid biosynthesis; L-asparagine biosynthesis; L-asparagine from L-aspartate (L-Gln route): step 1/1.</text>
</comment>
<keyword evidence="7 9" id="KW-0315">Glutamine amidotransferase</keyword>
<comment type="similarity">
    <text evidence="2">Belongs to the asparagine synthetase family.</text>
</comment>
<dbReference type="InterPro" id="IPR029055">
    <property type="entry name" value="Ntn_hydrolases_N"/>
</dbReference>
<evidence type="ECO:0000256" key="3">
    <source>
        <dbReference type="ARBA" id="ARBA00012737"/>
    </source>
</evidence>
<dbReference type="InterPro" id="IPR033738">
    <property type="entry name" value="AsnB_N"/>
</dbReference>
<dbReference type="NCBIfam" id="TIGR01536">
    <property type="entry name" value="asn_synth_AEB"/>
    <property type="match status" value="1"/>
</dbReference>
<evidence type="ECO:0000313" key="15">
    <source>
        <dbReference type="Proteomes" id="UP000294844"/>
    </source>
</evidence>
<dbReference type="PANTHER" id="PTHR43284">
    <property type="entry name" value="ASPARAGINE SYNTHETASE (GLUTAMINE-HYDROLYZING)"/>
    <property type="match status" value="1"/>
</dbReference>
<evidence type="ECO:0000259" key="12">
    <source>
        <dbReference type="PROSITE" id="PS51278"/>
    </source>
</evidence>
<keyword evidence="4 10" id="KW-0547">Nucleotide-binding</keyword>
<evidence type="ECO:0000313" key="14">
    <source>
        <dbReference type="EMBL" id="TEA05135.1"/>
    </source>
</evidence>
<evidence type="ECO:0000256" key="4">
    <source>
        <dbReference type="ARBA" id="ARBA00022741"/>
    </source>
</evidence>
<dbReference type="Proteomes" id="UP000294844">
    <property type="component" value="Unassembled WGS sequence"/>
</dbReference>
<dbReference type="EC" id="6.3.5.4" evidence="3"/>
<dbReference type="InterPro" id="IPR001962">
    <property type="entry name" value="Asn_synthase"/>
</dbReference>
<dbReference type="PIRSF" id="PIRSF001589">
    <property type="entry name" value="Asn_synthetase_glu-h"/>
    <property type="match status" value="1"/>
</dbReference>
<organism evidence="13 16">
    <name type="scientific">Mycobacteroides salmoniphilum</name>
    <dbReference type="NCBI Taxonomy" id="404941"/>
    <lineage>
        <taxon>Bacteria</taxon>
        <taxon>Bacillati</taxon>
        <taxon>Actinomycetota</taxon>
        <taxon>Actinomycetes</taxon>
        <taxon>Mycobacteriales</taxon>
        <taxon>Mycobacteriaceae</taxon>
        <taxon>Mycobacteroides</taxon>
    </lineage>
</organism>